<dbReference type="EMBL" id="SGWX01000001">
    <property type="protein sequence ID" value="RZS60726.1"/>
    <property type="molecule type" value="Genomic_DNA"/>
</dbReference>
<gene>
    <name evidence="7" type="ORF">EV386_1003</name>
    <name evidence="8" type="ORF">EV386_1460</name>
</gene>
<dbReference type="GO" id="GO:0003677">
    <property type="term" value="F:DNA binding"/>
    <property type="evidence" value="ECO:0007669"/>
    <property type="project" value="UniProtKB-KW"/>
</dbReference>
<dbReference type="InterPro" id="IPR001584">
    <property type="entry name" value="Integrase_cat-core"/>
</dbReference>
<name>A0A4Q7LZB1_9MICO</name>
<comment type="similarity">
    <text evidence="1">Belongs to the transposase IS21/IS408/IS1162 family.</text>
</comment>
<keyword evidence="9" id="KW-1185">Reference proteome</keyword>
<dbReference type="GO" id="GO:0032196">
    <property type="term" value="P:transposition"/>
    <property type="evidence" value="ECO:0007669"/>
    <property type="project" value="UniProtKB-KW"/>
</dbReference>
<organism evidence="7 9">
    <name type="scientific">Xylanimonas ulmi</name>
    <dbReference type="NCBI Taxonomy" id="228973"/>
    <lineage>
        <taxon>Bacteria</taxon>
        <taxon>Bacillati</taxon>
        <taxon>Actinomycetota</taxon>
        <taxon>Actinomycetes</taxon>
        <taxon>Micrococcales</taxon>
        <taxon>Promicromonosporaceae</taxon>
        <taxon>Xylanimonas</taxon>
    </lineage>
</organism>
<dbReference type="PANTHER" id="PTHR35004:SF8">
    <property type="entry name" value="TRANSPOSASE RV3428C-RELATED"/>
    <property type="match status" value="1"/>
</dbReference>
<dbReference type="Pfam" id="PF22483">
    <property type="entry name" value="Mu-transpos_C_2"/>
    <property type="match status" value="1"/>
</dbReference>
<dbReference type="GO" id="GO:0000150">
    <property type="term" value="F:DNA strand exchange activity"/>
    <property type="evidence" value="ECO:0007669"/>
    <property type="project" value="InterPro"/>
</dbReference>
<keyword evidence="3" id="KW-0238">DNA-binding</keyword>
<dbReference type="GO" id="GO:0015074">
    <property type="term" value="P:DNA integration"/>
    <property type="evidence" value="ECO:0007669"/>
    <property type="project" value="InterPro"/>
</dbReference>
<dbReference type="PANTHER" id="PTHR35004">
    <property type="entry name" value="TRANSPOSASE RV3428C-RELATED"/>
    <property type="match status" value="1"/>
</dbReference>
<dbReference type="Gene3D" id="3.30.420.10">
    <property type="entry name" value="Ribonuclease H-like superfamily/Ribonuclease H"/>
    <property type="match status" value="1"/>
</dbReference>
<evidence type="ECO:0000256" key="4">
    <source>
        <dbReference type="ARBA" id="ARBA00023172"/>
    </source>
</evidence>
<feature type="domain" description="Integrase catalytic" evidence="6">
    <location>
        <begin position="108"/>
        <end position="280"/>
    </location>
</feature>
<dbReference type="PROSITE" id="PS50531">
    <property type="entry name" value="HTH_IS21"/>
    <property type="match status" value="1"/>
</dbReference>
<evidence type="ECO:0000256" key="2">
    <source>
        <dbReference type="ARBA" id="ARBA00022578"/>
    </source>
</evidence>
<evidence type="ECO:0000259" key="5">
    <source>
        <dbReference type="PROSITE" id="PS50531"/>
    </source>
</evidence>
<sequence length="428" mass="47402">MEDWAEIRRLHRSEGVPIKAIARRLGVARNTVRAALAASDPPRYSRPAKGSLVDEVEPLVREQLRLDPTMPATVIAKRIGWTRSLTILKDRIRDIRPEYRGIDPADRVVHEPGDTVQCDLWFPEPRIAVGHGQAMMLPVLVMVATYSRYMCAVMVPSRRSGDLTAAMWQLLGQMNAVPHRLWWDRESAIATTRGVPTQSMRAFVGSLGARAVIAPAADPEFKGGVERHNRYLESSFLPGRRFAGPGDFNTQLGGWLAQDANQRVVRALGARPAEVFDRERPLMLPLPPVAPTTGWHHRVRLGRDYYVRLDSNDYSVDPSVIGRMVEVHADLTRVWVTCEDRQVASHARCWADHATITDPAHVATAAVLRKQYQQTIDARAEQARLAGARTHADGTIVPLRALSDYDTLFGVDPAIGHAAAEDGQGVAG</sequence>
<dbReference type="InterPro" id="IPR006120">
    <property type="entry name" value="Resolvase_HTH_dom"/>
</dbReference>
<evidence type="ECO:0000256" key="3">
    <source>
        <dbReference type="ARBA" id="ARBA00023125"/>
    </source>
</evidence>
<protein>
    <submittedName>
        <fullName evidence="7">Transposase</fullName>
    </submittedName>
</protein>
<evidence type="ECO:0000313" key="8">
    <source>
        <dbReference type="EMBL" id="RZS61170.1"/>
    </source>
</evidence>
<keyword evidence="2" id="KW-0815">Transposition</keyword>
<dbReference type="InterPro" id="IPR017894">
    <property type="entry name" value="HTH_IS21_transposase_type"/>
</dbReference>
<dbReference type="Pfam" id="PF02796">
    <property type="entry name" value="HTH_7"/>
    <property type="match status" value="1"/>
</dbReference>
<accession>A0A4Q7LZB1</accession>
<evidence type="ECO:0000256" key="1">
    <source>
        <dbReference type="ARBA" id="ARBA00009277"/>
    </source>
</evidence>
<evidence type="ECO:0000313" key="7">
    <source>
        <dbReference type="EMBL" id="RZS60726.1"/>
    </source>
</evidence>
<evidence type="ECO:0000313" key="9">
    <source>
        <dbReference type="Proteomes" id="UP000293852"/>
    </source>
</evidence>
<reference evidence="7 9" key="1">
    <citation type="submission" date="2019-02" db="EMBL/GenBank/DDBJ databases">
        <title>Sequencing the genomes of 1000 actinobacteria strains.</title>
        <authorList>
            <person name="Klenk H.-P."/>
        </authorList>
    </citation>
    <scope>NUCLEOTIDE SEQUENCE [LARGE SCALE GENOMIC DNA]</scope>
    <source>
        <strain evidence="7 9">DSM 16932</strain>
    </source>
</reference>
<dbReference type="SUPFAM" id="SSF53098">
    <property type="entry name" value="Ribonuclease H-like"/>
    <property type="match status" value="1"/>
</dbReference>
<dbReference type="Proteomes" id="UP000293852">
    <property type="component" value="Unassembled WGS sequence"/>
</dbReference>
<comment type="caution">
    <text evidence="7">The sequence shown here is derived from an EMBL/GenBank/DDBJ whole genome shotgun (WGS) entry which is preliminary data.</text>
</comment>
<dbReference type="EMBL" id="SGWX01000001">
    <property type="protein sequence ID" value="RZS61170.1"/>
    <property type="molecule type" value="Genomic_DNA"/>
</dbReference>
<dbReference type="InterPro" id="IPR012337">
    <property type="entry name" value="RNaseH-like_sf"/>
</dbReference>
<dbReference type="PROSITE" id="PS50994">
    <property type="entry name" value="INTEGRASE"/>
    <property type="match status" value="1"/>
</dbReference>
<dbReference type="InterPro" id="IPR036397">
    <property type="entry name" value="RNaseH_sf"/>
</dbReference>
<evidence type="ECO:0000259" key="6">
    <source>
        <dbReference type="PROSITE" id="PS50994"/>
    </source>
</evidence>
<dbReference type="InterPro" id="IPR054353">
    <property type="entry name" value="IstA-like_C"/>
</dbReference>
<dbReference type="NCBIfam" id="NF033546">
    <property type="entry name" value="transpos_IS21"/>
    <property type="match status" value="1"/>
</dbReference>
<dbReference type="AlphaFoldDB" id="A0A4Q7LZB1"/>
<feature type="domain" description="HTH IS21-type" evidence="5">
    <location>
        <begin position="3"/>
        <end position="64"/>
    </location>
</feature>
<proteinExistence type="inferred from homology"/>
<keyword evidence="4" id="KW-0233">DNA recombination</keyword>